<reference evidence="3 4" key="1">
    <citation type="submission" date="2024-08" db="EMBL/GenBank/DDBJ databases">
        <authorList>
            <person name="Cucini C."/>
            <person name="Frati F."/>
        </authorList>
    </citation>
    <scope>NUCLEOTIDE SEQUENCE [LARGE SCALE GENOMIC DNA]</scope>
</reference>
<dbReference type="InterPro" id="IPR043519">
    <property type="entry name" value="NT_sf"/>
</dbReference>
<feature type="domain" description="2'-5'-oligoadenylate synthetase 1" evidence="2">
    <location>
        <begin position="147"/>
        <end position="237"/>
    </location>
</feature>
<proteinExistence type="inferred from homology"/>
<keyword evidence="4" id="KW-1185">Reference proteome</keyword>
<sequence length="458" mass="52088">MAAEGKQHDILLREFGESLKCSEEFYEEGKRLAQRVFLKLQSDSQYSVSSVHFGGSFGKKTDVVEPDLDLVVVCNEVAPPPLPEVLVDFKNVLDTHKTELKISPDPIKKKKRALKFYFQNGIEVDLLPAATIEDADEVIEKIKKDPRMSYYYSPSLVDIQVAFLKSQSEFAHTLIRLVKFWFKSLYFGEKVYGGSAMMELLSVAASEDEEKYESRSMLRAFESVLAIITQLDTLKLAYRSLSDDNDKWERVPVNELQQGNCKQIVLSVVGNKEKLLQKYFIIEPANPFQDFLAEMKPAVINNFKKFAFSTQTVLKLLVDNKRGRDDFIVQLFQPQPSILAHVSTFLAPNVFCIDYAITCSSIVCESKVRKETVMQDKRKKDAIKVLKARIFSTVNAVVRSNPDNVTVNTVREAVKVAIEKTLEVKLVPARDSEMDVALTIPYRIKDEGYAVRFGMSWK</sequence>
<dbReference type="Pfam" id="PF10421">
    <property type="entry name" value="OAS1_C"/>
    <property type="match status" value="1"/>
</dbReference>
<dbReference type="EMBL" id="CAXLJM020000161">
    <property type="protein sequence ID" value="CAL8144618.1"/>
    <property type="molecule type" value="Genomic_DNA"/>
</dbReference>
<accession>A0ABP1S649</accession>
<dbReference type="InterPro" id="IPR018952">
    <property type="entry name" value="2-5-oligoAdlate_synth_1_dom2/C"/>
</dbReference>
<gene>
    <name evidence="3" type="ORF">ODALV1_LOCUS30245</name>
</gene>
<dbReference type="PANTHER" id="PTHR11258">
    <property type="entry name" value="2-5 OLIGOADENYLATE SYNTHETASE"/>
    <property type="match status" value="1"/>
</dbReference>
<comment type="similarity">
    <text evidence="1">Belongs to the 2-5A synthase family.</text>
</comment>
<evidence type="ECO:0000259" key="2">
    <source>
        <dbReference type="Pfam" id="PF10421"/>
    </source>
</evidence>
<organism evidence="3 4">
    <name type="scientific">Orchesella dallaii</name>
    <dbReference type="NCBI Taxonomy" id="48710"/>
    <lineage>
        <taxon>Eukaryota</taxon>
        <taxon>Metazoa</taxon>
        <taxon>Ecdysozoa</taxon>
        <taxon>Arthropoda</taxon>
        <taxon>Hexapoda</taxon>
        <taxon>Collembola</taxon>
        <taxon>Entomobryomorpha</taxon>
        <taxon>Entomobryoidea</taxon>
        <taxon>Orchesellidae</taxon>
        <taxon>Orchesellinae</taxon>
        <taxon>Orchesella</taxon>
    </lineage>
</organism>
<dbReference type="Gene3D" id="3.30.460.10">
    <property type="entry name" value="Beta Polymerase, domain 2"/>
    <property type="match status" value="1"/>
</dbReference>
<evidence type="ECO:0000313" key="3">
    <source>
        <dbReference type="EMBL" id="CAL8144618.1"/>
    </source>
</evidence>
<evidence type="ECO:0000313" key="4">
    <source>
        <dbReference type="Proteomes" id="UP001642540"/>
    </source>
</evidence>
<dbReference type="SUPFAM" id="SSF81301">
    <property type="entry name" value="Nucleotidyltransferase"/>
    <property type="match status" value="1"/>
</dbReference>
<dbReference type="Gene3D" id="1.10.1410.20">
    <property type="entry name" value="2'-5'-oligoadenylate synthetase 1, domain 2"/>
    <property type="match status" value="1"/>
</dbReference>
<comment type="caution">
    <text evidence="3">The sequence shown here is derived from an EMBL/GenBank/DDBJ whole genome shotgun (WGS) entry which is preliminary data.</text>
</comment>
<evidence type="ECO:0000256" key="1">
    <source>
        <dbReference type="ARBA" id="ARBA00009526"/>
    </source>
</evidence>
<name>A0ABP1S649_9HEXA</name>
<dbReference type="PANTHER" id="PTHR11258:SF11">
    <property type="entry name" value="C2H2-TYPE DOMAIN-CONTAINING PROTEIN"/>
    <property type="match status" value="1"/>
</dbReference>
<protein>
    <recommendedName>
        <fullName evidence="2">2'-5'-oligoadenylate synthetase 1 domain-containing protein</fullName>
    </recommendedName>
</protein>
<dbReference type="Proteomes" id="UP001642540">
    <property type="component" value="Unassembled WGS sequence"/>
</dbReference>